<dbReference type="GeneID" id="85323836"/>
<evidence type="ECO:0000313" key="2">
    <source>
        <dbReference type="Proteomes" id="UP001172101"/>
    </source>
</evidence>
<dbReference type="EMBL" id="JAUIRO010000008">
    <property type="protein sequence ID" value="KAK0703194.1"/>
    <property type="molecule type" value="Genomic_DNA"/>
</dbReference>
<sequence>MEWPRGPRFAEHQHVDRGNTVNFISDDENDDDDGDMERVSHPDYRNHHLDQSRIMFRHPHDQLPDAVATHLDHMASIMRQMPELSPEVVVEAVYELERLEGYAGLDGHVPNYCYSLAIDNNVAQLYIAWGVKEDGVRGTLYASTSGWQPSSIGDKEHA</sequence>
<reference evidence="1" key="1">
    <citation type="submission" date="2023-06" db="EMBL/GenBank/DDBJ databases">
        <title>Genome-scale phylogeny and comparative genomics of the fungal order Sordariales.</title>
        <authorList>
            <consortium name="Lawrence Berkeley National Laboratory"/>
            <person name="Hensen N."/>
            <person name="Bonometti L."/>
            <person name="Westerberg I."/>
            <person name="Brannstrom I.O."/>
            <person name="Guillou S."/>
            <person name="Cros-Aarteil S."/>
            <person name="Calhoun S."/>
            <person name="Haridas S."/>
            <person name="Kuo A."/>
            <person name="Mondo S."/>
            <person name="Pangilinan J."/>
            <person name="Riley R."/>
            <person name="LaButti K."/>
            <person name="Andreopoulos B."/>
            <person name="Lipzen A."/>
            <person name="Chen C."/>
            <person name="Yanf M."/>
            <person name="Daum C."/>
            <person name="Ng V."/>
            <person name="Clum A."/>
            <person name="Steindorff A."/>
            <person name="Ohm R."/>
            <person name="Martin F."/>
            <person name="Silar P."/>
            <person name="Natvig D."/>
            <person name="Lalanne C."/>
            <person name="Gautier V."/>
            <person name="Ament-velasquez S.L."/>
            <person name="Kruys A."/>
            <person name="Hutchinson M.I."/>
            <person name="Powell A.J."/>
            <person name="Barry K."/>
            <person name="Miller A.N."/>
            <person name="Grigoriev I.V."/>
            <person name="Debuchy R."/>
            <person name="Gladieux P."/>
            <person name="Thoren M.H."/>
            <person name="Johannesson H."/>
        </authorList>
    </citation>
    <scope>NUCLEOTIDE SEQUENCE</scope>
    <source>
        <strain evidence="1">SMH2392-1A</strain>
    </source>
</reference>
<keyword evidence="2" id="KW-1185">Reference proteome</keyword>
<name>A0AA39ZTF6_9PEZI</name>
<protein>
    <submittedName>
        <fullName evidence="1">Uncharacterized protein</fullName>
    </submittedName>
</protein>
<comment type="caution">
    <text evidence="1">The sequence shown here is derived from an EMBL/GenBank/DDBJ whole genome shotgun (WGS) entry which is preliminary data.</text>
</comment>
<proteinExistence type="predicted"/>
<gene>
    <name evidence="1" type="ORF">B0T26DRAFT_680917</name>
</gene>
<evidence type="ECO:0000313" key="1">
    <source>
        <dbReference type="EMBL" id="KAK0703194.1"/>
    </source>
</evidence>
<dbReference type="Proteomes" id="UP001172101">
    <property type="component" value="Unassembled WGS sequence"/>
</dbReference>
<dbReference type="AlphaFoldDB" id="A0AA39ZTF6"/>
<accession>A0AA39ZTF6</accession>
<dbReference type="RefSeq" id="XP_060290053.1">
    <property type="nucleotide sequence ID" value="XM_060440566.1"/>
</dbReference>
<organism evidence="1 2">
    <name type="scientific">Lasiosphaeria miniovina</name>
    <dbReference type="NCBI Taxonomy" id="1954250"/>
    <lineage>
        <taxon>Eukaryota</taxon>
        <taxon>Fungi</taxon>
        <taxon>Dikarya</taxon>
        <taxon>Ascomycota</taxon>
        <taxon>Pezizomycotina</taxon>
        <taxon>Sordariomycetes</taxon>
        <taxon>Sordariomycetidae</taxon>
        <taxon>Sordariales</taxon>
        <taxon>Lasiosphaeriaceae</taxon>
        <taxon>Lasiosphaeria</taxon>
    </lineage>
</organism>